<evidence type="ECO:0000256" key="6">
    <source>
        <dbReference type="ARBA" id="ARBA00022801"/>
    </source>
</evidence>
<organism evidence="12 13">
    <name type="scientific">Pandoraea bronchicola</name>
    <dbReference type="NCBI Taxonomy" id="2508287"/>
    <lineage>
        <taxon>Bacteria</taxon>
        <taxon>Pseudomonadati</taxon>
        <taxon>Pseudomonadota</taxon>
        <taxon>Betaproteobacteria</taxon>
        <taxon>Burkholderiales</taxon>
        <taxon>Burkholderiaceae</taxon>
        <taxon>Pandoraea</taxon>
    </lineage>
</organism>
<evidence type="ECO:0000313" key="13">
    <source>
        <dbReference type="Proteomes" id="UP000382040"/>
    </source>
</evidence>
<feature type="domain" description="EAL" evidence="11">
    <location>
        <begin position="218"/>
        <end position="470"/>
    </location>
</feature>
<evidence type="ECO:0000256" key="7">
    <source>
        <dbReference type="ARBA" id="ARBA00022989"/>
    </source>
</evidence>
<dbReference type="InterPro" id="IPR001633">
    <property type="entry name" value="EAL_dom"/>
</dbReference>
<keyword evidence="3" id="KW-1003">Cell membrane</keyword>
<keyword evidence="13" id="KW-1185">Reference proteome</keyword>
<evidence type="ECO:0000259" key="11">
    <source>
        <dbReference type="PROSITE" id="PS50883"/>
    </source>
</evidence>
<dbReference type="GO" id="GO:0071111">
    <property type="term" value="F:cyclic-guanylate-specific phosphodiesterase activity"/>
    <property type="evidence" value="ECO:0007669"/>
    <property type="project" value="UniProtKB-EC"/>
</dbReference>
<sequence length="483" mass="53575">MELEAQAQAMRAVVEVDRMLVNASQTARRIGARAGTKCDDLELDLRKQVDSVLFVRSVDVLVDEREIYCSSLYGVYHKTIDLSAYVDGRLRLQPHSGTSPDSTLLIYRWVEGGRGAVVTIDGRHVRDALQLLGRNGDGLILDVGGKLLGADGLKSNDASIGGDVIFERSATFPFRVWAVMPKGVLLNRMASDYLGLIIAFGVFGILLGIFVKRGLSHVGSRRHEMSRALRLGEFVPFFQPLVNSSDKRWVGAEVLIRWRHPKEGLVQPDSFIPLAESSGLIVPITRGLFHSVTKALSGVDLPNGFRLSFNISARHMQCASIIEDCEALQRRLNQWRVQLVLELTERELLTSDGATREIFDALHGMGIKVAVDDFGTGHSSLTYLRDFEMDALKIDKSFVAKIGGHPLSERVLDSILDLAKNLELTTIAEGVETWPQAEFLRERGVPILQGYLFGRPMPAEEFVRRLGEHRHGTTSEVCAAIFE</sequence>
<dbReference type="EMBL" id="CABPST010000016">
    <property type="protein sequence ID" value="VVE90513.1"/>
    <property type="molecule type" value="Genomic_DNA"/>
</dbReference>
<dbReference type="PANTHER" id="PTHR33121">
    <property type="entry name" value="CYCLIC DI-GMP PHOSPHODIESTERASE PDEF"/>
    <property type="match status" value="1"/>
</dbReference>
<dbReference type="Gene3D" id="3.20.20.450">
    <property type="entry name" value="EAL domain"/>
    <property type="match status" value="1"/>
</dbReference>
<dbReference type="Pfam" id="PF12792">
    <property type="entry name" value="CSS-motif"/>
    <property type="match status" value="1"/>
</dbReference>
<dbReference type="InterPro" id="IPR035919">
    <property type="entry name" value="EAL_sf"/>
</dbReference>
<dbReference type="Pfam" id="PF00563">
    <property type="entry name" value="EAL"/>
    <property type="match status" value="1"/>
</dbReference>
<dbReference type="InterPro" id="IPR050706">
    <property type="entry name" value="Cyclic-di-GMP_PDE-like"/>
</dbReference>
<keyword evidence="8 10" id="KW-0472">Membrane</keyword>
<keyword evidence="5 10" id="KW-0812">Transmembrane</keyword>
<reference evidence="12 13" key="1">
    <citation type="submission" date="2019-08" db="EMBL/GenBank/DDBJ databases">
        <authorList>
            <person name="Peeters C."/>
        </authorList>
    </citation>
    <scope>NUCLEOTIDE SEQUENCE [LARGE SCALE GENOMIC DNA]</scope>
    <source>
        <strain evidence="12 13">LMG 20603</strain>
    </source>
</reference>
<dbReference type="SMART" id="SM00052">
    <property type="entry name" value="EAL"/>
    <property type="match status" value="1"/>
</dbReference>
<gene>
    <name evidence="12" type="primary">adrB</name>
    <name evidence="12" type="ORF">PBR20603_04498</name>
</gene>
<dbReference type="CDD" id="cd01948">
    <property type="entry name" value="EAL"/>
    <property type="match status" value="1"/>
</dbReference>
<accession>A0A5E5C1U4</accession>
<evidence type="ECO:0000256" key="2">
    <source>
        <dbReference type="ARBA" id="ARBA00012282"/>
    </source>
</evidence>
<evidence type="ECO:0000256" key="4">
    <source>
        <dbReference type="ARBA" id="ARBA00022636"/>
    </source>
</evidence>
<comment type="catalytic activity">
    <reaction evidence="9">
        <text>3',3'-c-di-GMP + H2O = 5'-phosphoguanylyl(3'-&gt;5')guanosine + H(+)</text>
        <dbReference type="Rhea" id="RHEA:24902"/>
        <dbReference type="ChEBI" id="CHEBI:15377"/>
        <dbReference type="ChEBI" id="CHEBI:15378"/>
        <dbReference type="ChEBI" id="CHEBI:58754"/>
        <dbReference type="ChEBI" id="CHEBI:58805"/>
        <dbReference type="EC" id="3.1.4.52"/>
    </reaction>
</comment>
<protein>
    <recommendedName>
        <fullName evidence="2">cyclic-guanylate-specific phosphodiesterase</fullName>
        <ecNumber evidence="2">3.1.4.52</ecNumber>
    </recommendedName>
</protein>
<dbReference type="RefSeq" id="WP_150561646.1">
    <property type="nucleotide sequence ID" value="NZ_CABPST010000016.1"/>
</dbReference>
<comment type="subcellular location">
    <subcellularLocation>
        <location evidence="1">Cell membrane</location>
        <topology evidence="1">Multi-pass membrane protein</topology>
    </subcellularLocation>
</comment>
<keyword evidence="4" id="KW-0973">c-di-GMP</keyword>
<dbReference type="Proteomes" id="UP000382040">
    <property type="component" value="Unassembled WGS sequence"/>
</dbReference>
<dbReference type="AlphaFoldDB" id="A0A5E5C1U4"/>
<keyword evidence="6 12" id="KW-0378">Hydrolase</keyword>
<dbReference type="PANTHER" id="PTHR33121:SF80">
    <property type="entry name" value="CYCLIC DI-GMP PHOSPHODIESTERASE PDEL"/>
    <property type="match status" value="1"/>
</dbReference>
<evidence type="ECO:0000256" key="9">
    <source>
        <dbReference type="ARBA" id="ARBA00034290"/>
    </source>
</evidence>
<evidence type="ECO:0000313" key="12">
    <source>
        <dbReference type="EMBL" id="VVE90513.1"/>
    </source>
</evidence>
<evidence type="ECO:0000256" key="3">
    <source>
        <dbReference type="ARBA" id="ARBA00022475"/>
    </source>
</evidence>
<dbReference type="GO" id="GO:0005886">
    <property type="term" value="C:plasma membrane"/>
    <property type="evidence" value="ECO:0007669"/>
    <property type="project" value="UniProtKB-SubCell"/>
</dbReference>
<dbReference type="PROSITE" id="PS50883">
    <property type="entry name" value="EAL"/>
    <property type="match status" value="1"/>
</dbReference>
<evidence type="ECO:0000256" key="1">
    <source>
        <dbReference type="ARBA" id="ARBA00004651"/>
    </source>
</evidence>
<evidence type="ECO:0000256" key="5">
    <source>
        <dbReference type="ARBA" id="ARBA00022692"/>
    </source>
</evidence>
<feature type="transmembrane region" description="Helical" evidence="10">
    <location>
        <begin position="193"/>
        <end position="211"/>
    </location>
</feature>
<name>A0A5E5C1U4_9BURK</name>
<dbReference type="EC" id="3.1.4.52" evidence="2"/>
<evidence type="ECO:0000256" key="10">
    <source>
        <dbReference type="SAM" id="Phobius"/>
    </source>
</evidence>
<dbReference type="InterPro" id="IPR024744">
    <property type="entry name" value="CSS-motif_dom"/>
</dbReference>
<keyword evidence="7 10" id="KW-1133">Transmembrane helix</keyword>
<evidence type="ECO:0000256" key="8">
    <source>
        <dbReference type="ARBA" id="ARBA00023136"/>
    </source>
</evidence>
<dbReference type="OrthoDB" id="9813903at2"/>
<proteinExistence type="predicted"/>
<dbReference type="SUPFAM" id="SSF141868">
    <property type="entry name" value="EAL domain-like"/>
    <property type="match status" value="1"/>
</dbReference>